<reference evidence="2 3" key="1">
    <citation type="submission" date="2018-01" db="EMBL/GenBank/DDBJ databases">
        <title>The draft genome sequence of Halioglobus lutimaris HF004.</title>
        <authorList>
            <person name="Du Z.-J."/>
            <person name="Shi M.-J."/>
        </authorList>
    </citation>
    <scope>NUCLEOTIDE SEQUENCE [LARGE SCALE GENOMIC DNA]</scope>
    <source>
        <strain evidence="2 3">HF004</strain>
    </source>
</reference>
<accession>A0A2N5X678</accession>
<comment type="caution">
    <text evidence="2">The sequence shown here is derived from an EMBL/GenBank/DDBJ whole genome shotgun (WGS) entry which is preliminary data.</text>
</comment>
<dbReference type="GO" id="GO:0030295">
    <property type="term" value="F:protein kinase activator activity"/>
    <property type="evidence" value="ECO:0007669"/>
    <property type="project" value="TreeGrafter"/>
</dbReference>
<dbReference type="CDD" id="cd00211">
    <property type="entry name" value="PTS_IIA_fru"/>
    <property type="match status" value="1"/>
</dbReference>
<dbReference type="GO" id="GO:0008982">
    <property type="term" value="F:protein-N(PI)-phosphohistidine-sugar phosphotransferase activity"/>
    <property type="evidence" value="ECO:0007669"/>
    <property type="project" value="InterPro"/>
</dbReference>
<dbReference type="EMBL" id="PKUS01000003">
    <property type="protein sequence ID" value="PLW69993.1"/>
    <property type="molecule type" value="Genomic_DNA"/>
</dbReference>
<dbReference type="PANTHER" id="PTHR47738:SF1">
    <property type="entry name" value="NITROGEN REGULATORY PROTEIN"/>
    <property type="match status" value="1"/>
</dbReference>
<dbReference type="GO" id="GO:0009401">
    <property type="term" value="P:phosphoenolpyruvate-dependent sugar phosphotransferase system"/>
    <property type="evidence" value="ECO:0007669"/>
    <property type="project" value="InterPro"/>
</dbReference>
<evidence type="ECO:0000313" key="3">
    <source>
        <dbReference type="Proteomes" id="UP000235005"/>
    </source>
</evidence>
<dbReference type="InterPro" id="IPR006320">
    <property type="entry name" value="PTS_Nitro_regul"/>
</dbReference>
<dbReference type="Gene3D" id="3.40.930.10">
    <property type="entry name" value="Mannitol-specific EII, Chain A"/>
    <property type="match status" value="1"/>
</dbReference>
<dbReference type="Pfam" id="PF00359">
    <property type="entry name" value="PTS_EIIA_2"/>
    <property type="match status" value="1"/>
</dbReference>
<evidence type="ECO:0000313" key="2">
    <source>
        <dbReference type="EMBL" id="PLW69993.1"/>
    </source>
</evidence>
<dbReference type="InterPro" id="IPR002178">
    <property type="entry name" value="PTS_EIIA_type-2_dom"/>
</dbReference>
<organism evidence="2 3">
    <name type="scientific">Pseudohalioglobus lutimaris</name>
    <dbReference type="NCBI Taxonomy" id="1737061"/>
    <lineage>
        <taxon>Bacteria</taxon>
        <taxon>Pseudomonadati</taxon>
        <taxon>Pseudomonadota</taxon>
        <taxon>Gammaproteobacteria</taxon>
        <taxon>Cellvibrionales</taxon>
        <taxon>Halieaceae</taxon>
        <taxon>Pseudohalioglobus</taxon>
    </lineage>
</organism>
<proteinExistence type="predicted"/>
<dbReference type="PROSITE" id="PS51094">
    <property type="entry name" value="PTS_EIIA_TYPE_2"/>
    <property type="match status" value="1"/>
</dbReference>
<dbReference type="InterPro" id="IPR016152">
    <property type="entry name" value="PTrfase/Anion_transptr"/>
</dbReference>
<dbReference type="AlphaFoldDB" id="A0A2N5X678"/>
<dbReference type="OrthoDB" id="95460at2"/>
<dbReference type="Proteomes" id="UP000235005">
    <property type="component" value="Unassembled WGS sequence"/>
</dbReference>
<keyword evidence="3" id="KW-1185">Reference proteome</keyword>
<dbReference type="RefSeq" id="WP_101517507.1">
    <property type="nucleotide sequence ID" value="NZ_PKUS01000003.1"/>
</dbReference>
<dbReference type="PANTHER" id="PTHR47738">
    <property type="entry name" value="PTS SYSTEM FRUCTOSE-LIKE EIIA COMPONENT-RELATED"/>
    <property type="match status" value="1"/>
</dbReference>
<dbReference type="InterPro" id="IPR051541">
    <property type="entry name" value="PTS_SugarTrans_NitroReg"/>
</dbReference>
<protein>
    <submittedName>
        <fullName evidence="2">PTS IIA-like nitrogen-regulatory protein PtsN</fullName>
    </submittedName>
</protein>
<gene>
    <name evidence="2" type="primary">ptsN</name>
    <name evidence="2" type="ORF">C0039_05605</name>
</gene>
<sequence length="155" mass="16732">MQPLATLLTPERAACQIPGLSKKRLFESLARIISDDQLSLSYDEVFSHFIAREKLGSTGLGEGIAIPHCRIGNCSQPTGALLTLAEPIDFDSPDNQPVDLVFALLVPEEATQQHLDTLAGLARLFSQASFCDALRAARTADEVFRIATEAEAVPP</sequence>
<name>A0A2N5X678_9GAMM</name>
<dbReference type="SUPFAM" id="SSF55804">
    <property type="entry name" value="Phoshotransferase/anion transport protein"/>
    <property type="match status" value="1"/>
</dbReference>
<feature type="domain" description="PTS EIIA type-2" evidence="1">
    <location>
        <begin position="6"/>
        <end position="150"/>
    </location>
</feature>
<evidence type="ECO:0000259" key="1">
    <source>
        <dbReference type="PROSITE" id="PS51094"/>
    </source>
</evidence>
<dbReference type="NCBIfam" id="TIGR01419">
    <property type="entry name" value="nitro_reg_IIA"/>
    <property type="match status" value="1"/>
</dbReference>